<evidence type="ECO:0000256" key="2">
    <source>
        <dbReference type="SAM" id="SignalP"/>
    </source>
</evidence>
<feature type="compositionally biased region" description="Pro residues" evidence="1">
    <location>
        <begin position="30"/>
        <end position="44"/>
    </location>
</feature>
<keyword evidence="2" id="KW-0732">Signal</keyword>
<evidence type="ECO:0008006" key="5">
    <source>
        <dbReference type="Google" id="ProtNLM"/>
    </source>
</evidence>
<sequence>MHRTTTTATLLVTVAVAALTGCVTVQRPPLSGPPPTAPSQPSAPRPDGEREPQTVQAPAKEALEMIGPSRRPEPRTPQHHGPAAKAPAPAGKPSAPRSRPRPHPRAPQPKHRHHHQQQPPVKIPGVGNSVPKNTKDLCALGRQYGGWHADSPESVICKQAYGR</sequence>
<feature type="signal peptide" evidence="2">
    <location>
        <begin position="1"/>
        <end position="17"/>
    </location>
</feature>
<dbReference type="PROSITE" id="PS51257">
    <property type="entry name" value="PROKAR_LIPOPROTEIN"/>
    <property type="match status" value="1"/>
</dbReference>
<evidence type="ECO:0000313" key="3">
    <source>
        <dbReference type="EMBL" id="MDC2960700.1"/>
    </source>
</evidence>
<gene>
    <name evidence="3" type="ORF">PO587_40380</name>
</gene>
<keyword evidence="4" id="KW-1185">Reference proteome</keyword>
<protein>
    <recommendedName>
        <fullName evidence="5">Lipoprotein</fullName>
    </recommendedName>
</protein>
<proteinExistence type="predicted"/>
<feature type="chain" id="PRO_5047255691" description="Lipoprotein" evidence="2">
    <location>
        <begin position="18"/>
        <end position="163"/>
    </location>
</feature>
<feature type="region of interest" description="Disordered" evidence="1">
    <location>
        <begin position="26"/>
        <end position="134"/>
    </location>
</feature>
<dbReference type="Proteomes" id="UP001221328">
    <property type="component" value="Unassembled WGS sequence"/>
</dbReference>
<comment type="caution">
    <text evidence="3">The sequence shown here is derived from an EMBL/GenBank/DDBJ whole genome shotgun (WGS) entry which is preliminary data.</text>
</comment>
<organism evidence="3 4">
    <name type="scientific">Streptomyces gilvifuscus</name>
    <dbReference type="NCBI Taxonomy" id="1550617"/>
    <lineage>
        <taxon>Bacteria</taxon>
        <taxon>Bacillati</taxon>
        <taxon>Actinomycetota</taxon>
        <taxon>Actinomycetes</taxon>
        <taxon>Kitasatosporales</taxon>
        <taxon>Streptomycetaceae</taxon>
        <taxon>Streptomyces</taxon>
    </lineage>
</organism>
<feature type="compositionally biased region" description="Basic residues" evidence="1">
    <location>
        <begin position="98"/>
        <end position="116"/>
    </location>
</feature>
<feature type="compositionally biased region" description="Low complexity" evidence="1">
    <location>
        <begin position="79"/>
        <end position="97"/>
    </location>
</feature>
<reference evidence="3 4" key="1">
    <citation type="journal article" date="2015" name="Int. J. Syst. Evol. Microbiol.">
        <title>Streptomyces gilvifuscus sp. nov., an actinomycete that produces antibacterial compounds isolated from soil.</title>
        <authorList>
            <person name="Nguyen T.M."/>
            <person name="Kim J."/>
        </authorList>
    </citation>
    <scope>NUCLEOTIDE SEQUENCE [LARGE SCALE GENOMIC DNA]</scope>
    <source>
        <strain evidence="3 4">T113</strain>
    </source>
</reference>
<dbReference type="RefSeq" id="WP_200703197.1">
    <property type="nucleotide sequence ID" value="NZ_JAQOSK010000025.1"/>
</dbReference>
<evidence type="ECO:0000256" key="1">
    <source>
        <dbReference type="SAM" id="MobiDB-lite"/>
    </source>
</evidence>
<dbReference type="EMBL" id="JAQOSK010000025">
    <property type="protein sequence ID" value="MDC2960700.1"/>
    <property type="molecule type" value="Genomic_DNA"/>
</dbReference>
<accession>A0ABT5G7I3</accession>
<name>A0ABT5G7I3_9ACTN</name>
<evidence type="ECO:0000313" key="4">
    <source>
        <dbReference type="Proteomes" id="UP001221328"/>
    </source>
</evidence>